<dbReference type="SUPFAM" id="SSF53850">
    <property type="entry name" value="Periplasmic binding protein-like II"/>
    <property type="match status" value="1"/>
</dbReference>
<dbReference type="AlphaFoldDB" id="A0A162ECN0"/>
<comment type="caution">
    <text evidence="2">The sequence shown here is derived from an EMBL/GenBank/DDBJ whole genome shotgun (WGS) entry which is preliminary data.</text>
</comment>
<dbReference type="Proteomes" id="UP000075806">
    <property type="component" value="Unassembled WGS sequence"/>
</dbReference>
<proteinExistence type="predicted"/>
<dbReference type="PANTHER" id="PTHR43649">
    <property type="entry name" value="ARABINOSE-BINDING PROTEIN-RELATED"/>
    <property type="match status" value="1"/>
</dbReference>
<accession>A0A162ECN0</accession>
<dbReference type="Pfam" id="PF01547">
    <property type="entry name" value="SBP_bac_1"/>
    <property type="match status" value="1"/>
</dbReference>
<keyword evidence="1" id="KW-0732">Signal</keyword>
<dbReference type="Gene3D" id="2.60.120.260">
    <property type="entry name" value="Galactose-binding domain-like"/>
    <property type="match status" value="2"/>
</dbReference>
<dbReference type="OrthoDB" id="383574at2"/>
<dbReference type="STRING" id="519424.AZF04_05850"/>
<feature type="chain" id="PRO_5007834351" description="ABC transporter substrate-binding protein" evidence="1">
    <location>
        <begin position="29"/>
        <end position="962"/>
    </location>
</feature>
<dbReference type="Gene3D" id="3.40.190.10">
    <property type="entry name" value="Periplasmic binding protein-like II"/>
    <property type="match status" value="1"/>
</dbReference>
<dbReference type="RefSeq" id="WP_061948569.1">
    <property type="nucleotide sequence ID" value="NZ_LTAO01000012.1"/>
</dbReference>
<evidence type="ECO:0008006" key="4">
    <source>
        <dbReference type="Google" id="ProtNLM"/>
    </source>
</evidence>
<dbReference type="InterPro" id="IPR006059">
    <property type="entry name" value="SBP"/>
</dbReference>
<dbReference type="PANTHER" id="PTHR43649:SF27">
    <property type="entry name" value="EXTRACELLULAR SOLUTE-BINDING PROTEIN FAMILY 1"/>
    <property type="match status" value="1"/>
</dbReference>
<evidence type="ECO:0000256" key="1">
    <source>
        <dbReference type="SAM" id="SignalP"/>
    </source>
</evidence>
<organism evidence="2 3">
    <name type="scientific">Alkalihalobacillus trypoxylicola</name>
    <dbReference type="NCBI Taxonomy" id="519424"/>
    <lineage>
        <taxon>Bacteria</taxon>
        <taxon>Bacillati</taxon>
        <taxon>Bacillota</taxon>
        <taxon>Bacilli</taxon>
        <taxon>Bacillales</taxon>
        <taxon>Bacillaceae</taxon>
        <taxon>Alkalihalobacillus</taxon>
    </lineage>
</organism>
<sequence>MNGFNMKKYSILFSLIFMTFFIASPVLANDPLSEAETNSSIFQNRYSSYKEERQVPAYNGEKMIYDDVKQLNVQPEHLAELNGNQTIFVERNQDVHIEVEAPENALYQIGFQYIIANDHVLPTQLEMRINDSLPFYELGNLTFESRWGTPEEIPIDKYGNEIVPQPEKLKVSQLKMINDSSFRSSEPFLIELEEGKNTLSFRVTEGSMNIEAVILSAEEMLNVHEPHEVNGDELMIIQAQDIAYRNDSSIRAGASFNNDLVPYNASRRVLNYLDDQSFKRPGHRVTYEFEVEEEGYYYLGMDYRQNVNADFPVFFNIYLNDQIPFASFKNYPIHYQNTFAFNSFIDSETQESIPIYLEKGIHTLGFEISLAPLKETIEHVEQVIRDIQALSLELTNLAGPNADRHRDIDVEQFIPGVTNQLVSWADELGERYEALLIFSESSSEIGAFAALTIAESQLRSLADEIDKLIVRKGELATGANSITSQLSNLLQETNDNGVAINQFFIYQDPADIPSSKGFISKQFANVERLFRSFGDQDYEVNNRNPEHLQVWINRPRQYIEIIQQLIDEQFTPETGIEVDISLMPDQNKLILANAAGEAPDVAVGVNYALPFEIAIRGALKDLTEYQDFPEVKNRFPEGLHVPATIDQSIYALPDTMNFWVMFYRKDILESMGLPIPNTLDEIRTFLPELQTRGMNFFYPTAGMPGLKIFAGTMPIIYQNGGQFYGETIHRTTLNENASIEGMRELTELFTIYNIPYDVPSFYQQFKDGTLPIGISDYFMYNLILNAAPEIANSWDITLMPGIENEEGEIERWSAGGAESNIIFDDSDKSDQAWEFLKWWTSTEVQVTFGNVLQTTYGEEYIWNTANIEAYENLPWITSHKEVILAQTQWVTEVPRVPGSYMLEREVSNAYNSVILDGNNLRTAIDLASKRVNRETLRKLEEFGFITDGQINEPYTNPEFITE</sequence>
<evidence type="ECO:0000313" key="2">
    <source>
        <dbReference type="EMBL" id="KYG32289.1"/>
    </source>
</evidence>
<protein>
    <recommendedName>
        <fullName evidence="4">ABC transporter substrate-binding protein</fullName>
    </recommendedName>
</protein>
<keyword evidence="3" id="KW-1185">Reference proteome</keyword>
<feature type="signal peptide" evidence="1">
    <location>
        <begin position="1"/>
        <end position="28"/>
    </location>
</feature>
<dbReference type="EMBL" id="LTAO01000012">
    <property type="protein sequence ID" value="KYG32289.1"/>
    <property type="molecule type" value="Genomic_DNA"/>
</dbReference>
<name>A0A162ECN0_9BACI</name>
<gene>
    <name evidence="2" type="ORF">AZF04_05850</name>
</gene>
<evidence type="ECO:0000313" key="3">
    <source>
        <dbReference type="Proteomes" id="UP000075806"/>
    </source>
</evidence>
<reference evidence="2" key="1">
    <citation type="submission" date="2016-02" db="EMBL/GenBank/DDBJ databases">
        <title>Genome sequence of Bacillus trypoxylicola KCTC 13244(T).</title>
        <authorList>
            <person name="Jeong H."/>
            <person name="Park S.-H."/>
            <person name="Choi S.-K."/>
        </authorList>
    </citation>
    <scope>NUCLEOTIDE SEQUENCE [LARGE SCALE GENOMIC DNA]</scope>
    <source>
        <strain evidence="2">KCTC 13244</strain>
    </source>
</reference>
<dbReference type="InterPro" id="IPR050490">
    <property type="entry name" value="Bact_solute-bd_prot1"/>
</dbReference>